<dbReference type="EMBL" id="CYTW01000002">
    <property type="protein sequence ID" value="CUK01360.1"/>
    <property type="molecule type" value="Genomic_DNA"/>
</dbReference>
<proteinExistence type="predicted"/>
<reference evidence="3" key="1">
    <citation type="submission" date="2015-09" db="EMBL/GenBank/DDBJ databases">
        <authorList>
            <person name="Rodrigo-Torres Lidia"/>
            <person name="Arahal R.David."/>
        </authorList>
    </citation>
    <scope>NUCLEOTIDE SEQUENCE [LARGE SCALE GENOMIC DNA]</scope>
    <source>
        <strain evidence="3">CECT 7735</strain>
    </source>
</reference>
<dbReference type="STRING" id="1715693.PH7735_02445"/>
<organism evidence="2 3">
    <name type="scientific">Shimia thalassica</name>
    <dbReference type="NCBI Taxonomy" id="1715693"/>
    <lineage>
        <taxon>Bacteria</taxon>
        <taxon>Pseudomonadati</taxon>
        <taxon>Pseudomonadota</taxon>
        <taxon>Alphaproteobacteria</taxon>
        <taxon>Rhodobacterales</taxon>
        <taxon>Roseobacteraceae</taxon>
    </lineage>
</organism>
<dbReference type="SUPFAM" id="SSF48452">
    <property type="entry name" value="TPR-like"/>
    <property type="match status" value="1"/>
</dbReference>
<evidence type="ECO:0000256" key="1">
    <source>
        <dbReference type="SAM" id="SignalP"/>
    </source>
</evidence>
<gene>
    <name evidence="2" type="ORF">PH7735_02445</name>
</gene>
<evidence type="ECO:0000313" key="3">
    <source>
        <dbReference type="Proteomes" id="UP000051870"/>
    </source>
</evidence>
<dbReference type="AlphaFoldDB" id="A0A0P1IAA3"/>
<keyword evidence="1" id="KW-0732">Signal</keyword>
<sequence>MVMPQFATMLRRRLLGLVFSLCAGVASAQGTPSPTLTKSQAHQALSYALKTNQADAAYRLALGLLNHDPTDPAAHYALALIFTGAGDTKAARKASRAAFRFSRTDLQSYSSANLSARLAVKDERFTQAQYWLRRAHTNAPGQVQRNAAVQSFRQVRARNPLKFKLSGSISPSSNVNNGSLSRNMIIDGVPAIGVNVGDAMALSGIEAMLNAAVSYRISENESSETRLVGRVFTRHVTLSDDAKNLAPAASGSDYAFTVLEGGVRHAFRLKPKGAIWSLGGVVGKTWYGGDPLHDLFRLEGGWGWSPAKGRRLSFKAINEWRRPDNAPDTRDIYSSLGASYSHTLQSGNRLTTALSLSQTDDANPVFSSQGAVAQIGYSFGRAFGPVKLSTSFKVGVSDYPDYRVGFITVPGGRKDTSVAGEFELMFHKMHYAGFAPTMTFRALRTDSNVSRFETEQLSLTFGIRSSF</sequence>
<dbReference type="Proteomes" id="UP000051870">
    <property type="component" value="Unassembled WGS sequence"/>
</dbReference>
<feature type="signal peptide" evidence="1">
    <location>
        <begin position="1"/>
        <end position="28"/>
    </location>
</feature>
<evidence type="ECO:0008006" key="4">
    <source>
        <dbReference type="Google" id="ProtNLM"/>
    </source>
</evidence>
<feature type="chain" id="PRO_5006065035" description="TPR repeat-containing protein" evidence="1">
    <location>
        <begin position="29"/>
        <end position="467"/>
    </location>
</feature>
<protein>
    <recommendedName>
        <fullName evidence="4">TPR repeat-containing protein</fullName>
    </recommendedName>
</protein>
<keyword evidence="3" id="KW-1185">Reference proteome</keyword>
<name>A0A0P1IAA3_9RHOB</name>
<accession>A0A0P1IAA3</accession>
<dbReference type="Gene3D" id="1.25.40.10">
    <property type="entry name" value="Tetratricopeptide repeat domain"/>
    <property type="match status" value="1"/>
</dbReference>
<dbReference type="InterPro" id="IPR011990">
    <property type="entry name" value="TPR-like_helical_dom_sf"/>
</dbReference>
<evidence type="ECO:0000313" key="2">
    <source>
        <dbReference type="EMBL" id="CUK01360.1"/>
    </source>
</evidence>